<comment type="caution">
    <text evidence="3">The sequence shown here is derived from an EMBL/GenBank/DDBJ whole genome shotgun (WGS) entry which is preliminary data.</text>
</comment>
<evidence type="ECO:0008006" key="4">
    <source>
        <dbReference type="Google" id="ProtNLM"/>
    </source>
</evidence>
<dbReference type="PANTHER" id="PTHR30544:SF5">
    <property type="entry name" value="RADICAL SAM CORE DOMAIN-CONTAINING PROTEIN"/>
    <property type="match status" value="1"/>
</dbReference>
<evidence type="ECO:0000256" key="2">
    <source>
        <dbReference type="ARBA" id="ARBA00022485"/>
    </source>
</evidence>
<dbReference type="GO" id="GO:0030488">
    <property type="term" value="P:tRNA methylation"/>
    <property type="evidence" value="ECO:0007669"/>
    <property type="project" value="TreeGrafter"/>
</dbReference>
<comment type="cofactor">
    <cofactor evidence="1">
        <name>[4Fe-4S] cluster</name>
        <dbReference type="ChEBI" id="CHEBI:49883"/>
    </cofactor>
</comment>
<accession>X1EFJ7</accession>
<keyword evidence="2" id="KW-0004">4Fe-4S</keyword>
<dbReference type="PANTHER" id="PTHR30544">
    <property type="entry name" value="23S RRNA METHYLTRANSFERASE"/>
    <property type="match status" value="1"/>
</dbReference>
<dbReference type="EMBL" id="BART01032912">
    <property type="protein sequence ID" value="GAH15919.1"/>
    <property type="molecule type" value="Genomic_DNA"/>
</dbReference>
<dbReference type="GO" id="GO:0070475">
    <property type="term" value="P:rRNA base methylation"/>
    <property type="evidence" value="ECO:0007669"/>
    <property type="project" value="TreeGrafter"/>
</dbReference>
<keyword evidence="2" id="KW-0479">Metal-binding</keyword>
<dbReference type="AlphaFoldDB" id="X1EFJ7"/>
<keyword evidence="2" id="KW-0411">Iron-sulfur</keyword>
<dbReference type="Gene3D" id="3.20.20.70">
    <property type="entry name" value="Aldolase class I"/>
    <property type="match status" value="1"/>
</dbReference>
<keyword evidence="2" id="KW-0408">Iron</keyword>
<dbReference type="InterPro" id="IPR013785">
    <property type="entry name" value="Aldolase_TIM"/>
</dbReference>
<proteinExistence type="predicted"/>
<feature type="non-terminal residue" evidence="3">
    <location>
        <position position="1"/>
    </location>
</feature>
<dbReference type="GO" id="GO:0051539">
    <property type="term" value="F:4 iron, 4 sulfur cluster binding"/>
    <property type="evidence" value="ECO:0007669"/>
    <property type="project" value="UniProtKB-KW"/>
</dbReference>
<evidence type="ECO:0000256" key="1">
    <source>
        <dbReference type="ARBA" id="ARBA00001966"/>
    </source>
</evidence>
<sequence length="61" mass="6708">VEIVNLIPLNPTTLYNHGPATLYRANEFKQILIENGIPCTIRKKRGIEIQAGCGQLTNATS</sequence>
<evidence type="ECO:0000313" key="3">
    <source>
        <dbReference type="EMBL" id="GAH15919.1"/>
    </source>
</evidence>
<protein>
    <recommendedName>
        <fullName evidence="4">Radical SAM core domain-containing protein</fullName>
    </recommendedName>
</protein>
<organism evidence="3">
    <name type="scientific">marine sediment metagenome</name>
    <dbReference type="NCBI Taxonomy" id="412755"/>
    <lineage>
        <taxon>unclassified sequences</taxon>
        <taxon>metagenomes</taxon>
        <taxon>ecological metagenomes</taxon>
    </lineage>
</organism>
<reference evidence="3" key="1">
    <citation type="journal article" date="2014" name="Front. Microbiol.">
        <title>High frequency of phylogenetically diverse reductive dehalogenase-homologous genes in deep subseafloor sedimentary metagenomes.</title>
        <authorList>
            <person name="Kawai M."/>
            <person name="Futagami T."/>
            <person name="Toyoda A."/>
            <person name="Takaki Y."/>
            <person name="Nishi S."/>
            <person name="Hori S."/>
            <person name="Arai W."/>
            <person name="Tsubouchi T."/>
            <person name="Morono Y."/>
            <person name="Uchiyama I."/>
            <person name="Ito T."/>
            <person name="Fujiyama A."/>
            <person name="Inagaki F."/>
            <person name="Takami H."/>
        </authorList>
    </citation>
    <scope>NUCLEOTIDE SEQUENCE</scope>
    <source>
        <strain evidence="3">Expedition CK06-06</strain>
    </source>
</reference>
<gene>
    <name evidence="3" type="ORF">S01H4_56740</name>
</gene>
<name>X1EFJ7_9ZZZZ</name>
<dbReference type="InterPro" id="IPR040072">
    <property type="entry name" value="Methyltransferase_A"/>
</dbReference>